<feature type="compositionally biased region" description="Low complexity" evidence="1">
    <location>
        <begin position="98"/>
        <end position="133"/>
    </location>
</feature>
<reference evidence="2" key="2">
    <citation type="submission" date="2020-05" db="UniProtKB">
        <authorList>
            <consortium name="EnsemblMetazoa"/>
        </authorList>
    </citation>
    <scope>IDENTIFICATION</scope>
    <source>
        <strain evidence="2">IAEA</strain>
    </source>
</reference>
<feature type="compositionally biased region" description="Low complexity" evidence="1">
    <location>
        <begin position="148"/>
        <end position="164"/>
    </location>
</feature>
<feature type="region of interest" description="Disordered" evidence="1">
    <location>
        <begin position="87"/>
        <end position="133"/>
    </location>
</feature>
<organism evidence="2 3">
    <name type="scientific">Glossina palpalis gambiensis</name>
    <dbReference type="NCBI Taxonomy" id="67801"/>
    <lineage>
        <taxon>Eukaryota</taxon>
        <taxon>Metazoa</taxon>
        <taxon>Ecdysozoa</taxon>
        <taxon>Arthropoda</taxon>
        <taxon>Hexapoda</taxon>
        <taxon>Insecta</taxon>
        <taxon>Pterygota</taxon>
        <taxon>Neoptera</taxon>
        <taxon>Endopterygota</taxon>
        <taxon>Diptera</taxon>
        <taxon>Brachycera</taxon>
        <taxon>Muscomorpha</taxon>
        <taxon>Hippoboscoidea</taxon>
        <taxon>Glossinidae</taxon>
        <taxon>Glossina</taxon>
    </lineage>
</organism>
<evidence type="ECO:0000313" key="3">
    <source>
        <dbReference type="Proteomes" id="UP000092460"/>
    </source>
</evidence>
<name>A0A1B0AUJ2_9MUSC</name>
<reference evidence="3" key="1">
    <citation type="submission" date="2015-01" db="EMBL/GenBank/DDBJ databases">
        <authorList>
            <person name="Aksoy S."/>
            <person name="Warren W."/>
            <person name="Wilson R.K."/>
        </authorList>
    </citation>
    <scope>NUCLEOTIDE SEQUENCE [LARGE SCALE GENOMIC DNA]</scope>
    <source>
        <strain evidence="3">IAEA</strain>
    </source>
</reference>
<dbReference type="VEuPathDB" id="VectorBase:GPPI009198"/>
<protein>
    <submittedName>
        <fullName evidence="2">Uncharacterized protein</fullName>
    </submittedName>
</protein>
<keyword evidence="3" id="KW-1185">Reference proteome</keyword>
<dbReference type="EnsemblMetazoa" id="GPPI009198-RA">
    <property type="protein sequence ID" value="GPPI009198-PA"/>
    <property type="gene ID" value="GPPI009198"/>
</dbReference>
<evidence type="ECO:0000313" key="2">
    <source>
        <dbReference type="EnsemblMetazoa" id="GPPI009198-PA"/>
    </source>
</evidence>
<proteinExistence type="predicted"/>
<accession>A0A1B0AUJ2</accession>
<sequence>MGIMYKLMKQRKELKNENRRMLTMDGNIIERTDVTANETEDKHFTAEHILQLCKFLAEKSKTNKNLHKQQQTPKKFKQKYQENRLSEKNVIQPREGHNNNNNNNNSNSDSYYIQQQQQQQQQHEQPAEQQRYQLQFQQQQQQQQQHEQQQQQQQKQQEQQQHQQNMRDDIKALSHQEEVHAPHTVLVTDLSKDFYHVSANTNHTCCRPLQQHKRGKHGDILLKIRHQIFERKRLREQHFVMPLDNTAQVWRPW</sequence>
<dbReference type="AlphaFoldDB" id="A0A1B0AUJ2"/>
<dbReference type="Proteomes" id="UP000092460">
    <property type="component" value="Unassembled WGS sequence"/>
</dbReference>
<feature type="region of interest" description="Disordered" evidence="1">
    <location>
        <begin position="148"/>
        <end position="167"/>
    </location>
</feature>
<dbReference type="EMBL" id="JXJN01003659">
    <property type="status" value="NOT_ANNOTATED_CDS"/>
    <property type="molecule type" value="Genomic_DNA"/>
</dbReference>
<evidence type="ECO:0000256" key="1">
    <source>
        <dbReference type="SAM" id="MobiDB-lite"/>
    </source>
</evidence>